<evidence type="ECO:0000313" key="2">
    <source>
        <dbReference type="Proteomes" id="UP001151760"/>
    </source>
</evidence>
<proteinExistence type="predicted"/>
<organism evidence="1 2">
    <name type="scientific">Tanacetum coccineum</name>
    <dbReference type="NCBI Taxonomy" id="301880"/>
    <lineage>
        <taxon>Eukaryota</taxon>
        <taxon>Viridiplantae</taxon>
        <taxon>Streptophyta</taxon>
        <taxon>Embryophyta</taxon>
        <taxon>Tracheophyta</taxon>
        <taxon>Spermatophyta</taxon>
        <taxon>Magnoliopsida</taxon>
        <taxon>eudicotyledons</taxon>
        <taxon>Gunneridae</taxon>
        <taxon>Pentapetalae</taxon>
        <taxon>asterids</taxon>
        <taxon>campanulids</taxon>
        <taxon>Asterales</taxon>
        <taxon>Asteraceae</taxon>
        <taxon>Asteroideae</taxon>
        <taxon>Anthemideae</taxon>
        <taxon>Anthemidinae</taxon>
        <taxon>Tanacetum</taxon>
    </lineage>
</organism>
<dbReference type="Proteomes" id="UP001151760">
    <property type="component" value="Unassembled WGS sequence"/>
</dbReference>
<dbReference type="EMBL" id="BQNB010020701">
    <property type="protein sequence ID" value="GJT98703.1"/>
    <property type="molecule type" value="Genomic_DNA"/>
</dbReference>
<reference evidence="1" key="1">
    <citation type="journal article" date="2022" name="Int. J. Mol. Sci.">
        <title>Draft Genome of Tanacetum Coccineum: Genomic Comparison of Closely Related Tanacetum-Family Plants.</title>
        <authorList>
            <person name="Yamashiro T."/>
            <person name="Shiraishi A."/>
            <person name="Nakayama K."/>
            <person name="Satake H."/>
        </authorList>
    </citation>
    <scope>NUCLEOTIDE SEQUENCE</scope>
</reference>
<evidence type="ECO:0008006" key="3">
    <source>
        <dbReference type="Google" id="ProtNLM"/>
    </source>
</evidence>
<gene>
    <name evidence="1" type="ORF">Tco_1094221</name>
</gene>
<accession>A0ABQ5IEY0</accession>
<name>A0ABQ5IEY0_9ASTR</name>
<protein>
    <recommendedName>
        <fullName evidence="3">Retrotransposon gag domain-containing protein</fullName>
    </recommendedName>
</protein>
<sequence>MASGGIDRDAEYALLKLLQMGTVAEYQMEFEMLIERVTGISESLLKSFYNSGLKPALQCALLRSNPKTLDEAFSLARATETRLTNLELWEFLRSNSSTLGEAFFRARITEAHFEDERTTTTIANPNDLNIAVPDQVLEESTLHTSDKVEAVPTGMVAIYEEHGCQESVSESGIFESDISGLVSQIKDANDK</sequence>
<comment type="caution">
    <text evidence="1">The sequence shown here is derived from an EMBL/GenBank/DDBJ whole genome shotgun (WGS) entry which is preliminary data.</text>
</comment>
<keyword evidence="2" id="KW-1185">Reference proteome</keyword>
<evidence type="ECO:0000313" key="1">
    <source>
        <dbReference type="EMBL" id="GJT98703.1"/>
    </source>
</evidence>
<reference evidence="1" key="2">
    <citation type="submission" date="2022-01" db="EMBL/GenBank/DDBJ databases">
        <authorList>
            <person name="Yamashiro T."/>
            <person name="Shiraishi A."/>
            <person name="Satake H."/>
            <person name="Nakayama K."/>
        </authorList>
    </citation>
    <scope>NUCLEOTIDE SEQUENCE</scope>
</reference>